<proteinExistence type="predicted"/>
<dbReference type="Proteomes" id="UP000321484">
    <property type="component" value="Unassembled WGS sequence"/>
</dbReference>
<dbReference type="OrthoDB" id="9805176at2"/>
<reference evidence="1 2" key="1">
    <citation type="submission" date="2019-07" db="EMBL/GenBank/DDBJ databases">
        <title>Whole genome shotgun sequence of Actinotalea fermentans NBRC 105374.</title>
        <authorList>
            <person name="Hosoyama A."/>
            <person name="Uohara A."/>
            <person name="Ohji S."/>
            <person name="Ichikawa N."/>
        </authorList>
    </citation>
    <scope>NUCLEOTIDE SEQUENCE [LARGE SCALE GENOMIC DNA]</scope>
    <source>
        <strain evidence="1 2">NBRC 105374</strain>
    </source>
</reference>
<comment type="caution">
    <text evidence="1">The sequence shown here is derived from an EMBL/GenBank/DDBJ whole genome shotgun (WGS) entry which is preliminary data.</text>
</comment>
<dbReference type="AlphaFoldDB" id="A0A511Z0M3"/>
<dbReference type="Pfam" id="PF14196">
    <property type="entry name" value="ATC_hydrolase"/>
    <property type="match status" value="1"/>
</dbReference>
<sequence length="176" mass="18739">MEIKGISAERAEETYHWIASVQAEVAARGQVVLDDVERRNRETVTAEWKARAQERGDASIDALVDVLWNQMCLPDGLEFERADDPATGTVQMHCTYCPWHAVAAAAGAAGPGGVGYALFCATDPHMVAGFNEAAGPGARRIAFSRTTTLMQGGTHCDHRYAYADDGAADAGAAVGR</sequence>
<evidence type="ECO:0000313" key="1">
    <source>
        <dbReference type="EMBL" id="GEN81000.1"/>
    </source>
</evidence>
<evidence type="ECO:0008006" key="3">
    <source>
        <dbReference type="Google" id="ProtNLM"/>
    </source>
</evidence>
<evidence type="ECO:0000313" key="2">
    <source>
        <dbReference type="Proteomes" id="UP000321484"/>
    </source>
</evidence>
<dbReference type="InterPro" id="IPR026002">
    <property type="entry name" value="ATC_hydrolase-like"/>
</dbReference>
<gene>
    <name evidence="1" type="ORF">AFE02nite_27340</name>
</gene>
<name>A0A511Z0M3_9CELL</name>
<dbReference type="EMBL" id="BJYK01000009">
    <property type="protein sequence ID" value="GEN81000.1"/>
    <property type="molecule type" value="Genomic_DNA"/>
</dbReference>
<dbReference type="RefSeq" id="WP_034247899.1">
    <property type="nucleotide sequence ID" value="NZ_BJYK01000009.1"/>
</dbReference>
<protein>
    <recommendedName>
        <fullName evidence="3">L-2-amino-thiazoline-4-carboxylic acid hydrolase</fullName>
    </recommendedName>
</protein>
<accession>A0A511Z0M3</accession>
<keyword evidence="2" id="KW-1185">Reference proteome</keyword>
<organism evidence="1 2">
    <name type="scientific">Actinotalea fermentans</name>
    <dbReference type="NCBI Taxonomy" id="43671"/>
    <lineage>
        <taxon>Bacteria</taxon>
        <taxon>Bacillati</taxon>
        <taxon>Actinomycetota</taxon>
        <taxon>Actinomycetes</taxon>
        <taxon>Micrococcales</taxon>
        <taxon>Cellulomonadaceae</taxon>
        <taxon>Actinotalea</taxon>
    </lineage>
</organism>